<dbReference type="EMBL" id="LNKD01000001">
    <property type="protein sequence ID" value="OSG87626.1"/>
    <property type="molecule type" value="Genomic_DNA"/>
</dbReference>
<evidence type="ECO:0000256" key="1">
    <source>
        <dbReference type="SAM" id="MobiDB-lite"/>
    </source>
</evidence>
<dbReference type="Proteomes" id="UP000193377">
    <property type="component" value="Unassembled WGS sequence"/>
</dbReference>
<sequence>MTHGTYQSHGMQRPRRIVTILTVLALSISLGACGTAGDRKQEQSSRGQASAISGDADANAADASYRDEIAKIKNSGSTEAAQILEDGKIAEEELVQLGSSYAQCLTSKGITVDTGEARYPGGSISPSYGDDALDKRNLSEDEIAATNAADEACQNETQYKNIVDLYLSLKENPENVDNDQLARQQNDKTLACLKKHGIVDDSVTADAYDELATMGESGGTSFDDLIGKYALKDNPAYDKRKAAIIEQCGAL</sequence>
<evidence type="ECO:0000313" key="2">
    <source>
        <dbReference type="EMBL" id="OSG87626.1"/>
    </source>
</evidence>
<protein>
    <submittedName>
        <fullName evidence="2">Uncharacterized protein</fullName>
    </submittedName>
</protein>
<reference evidence="2 3" key="1">
    <citation type="journal article" date="2016" name="Sci. Rep.">
        <title>Evaluation of genetic diversity among strains of the human gut commensal Bifidobacterium adolescentis.</title>
        <authorList>
            <person name="Duranti S."/>
            <person name="Milani C."/>
            <person name="Lugli G.A."/>
            <person name="Mancabelli L."/>
            <person name="Turroni F."/>
            <person name="Ferrario C."/>
            <person name="Mangifesta M."/>
            <person name="Viappiani A."/>
            <person name="Sanchez B."/>
            <person name="Margolles A."/>
            <person name="van Sinderen D."/>
            <person name="Ventura M."/>
        </authorList>
    </citation>
    <scope>NUCLEOTIDE SEQUENCE [LARGE SCALE GENOMIC DNA]</scope>
    <source>
        <strain evidence="2 3">487B</strain>
    </source>
</reference>
<organism evidence="2 3">
    <name type="scientific">Bifidobacterium adolescentis</name>
    <dbReference type="NCBI Taxonomy" id="1680"/>
    <lineage>
        <taxon>Bacteria</taxon>
        <taxon>Bacillati</taxon>
        <taxon>Actinomycetota</taxon>
        <taxon>Actinomycetes</taxon>
        <taxon>Bifidobacteriales</taxon>
        <taxon>Bifidobacteriaceae</taxon>
        <taxon>Bifidobacterium</taxon>
    </lineage>
</organism>
<evidence type="ECO:0000313" key="3">
    <source>
        <dbReference type="Proteomes" id="UP000193377"/>
    </source>
</evidence>
<feature type="compositionally biased region" description="Low complexity" evidence="1">
    <location>
        <begin position="49"/>
        <end position="58"/>
    </location>
</feature>
<name>A0A1X2YZM5_BIFAD</name>
<feature type="region of interest" description="Disordered" evidence="1">
    <location>
        <begin position="36"/>
        <end position="58"/>
    </location>
</feature>
<proteinExistence type="predicted"/>
<comment type="caution">
    <text evidence="2">The sequence shown here is derived from an EMBL/GenBank/DDBJ whole genome shotgun (WGS) entry which is preliminary data.</text>
</comment>
<dbReference type="AlphaFoldDB" id="A0A1X2YZM5"/>
<gene>
    <name evidence="2" type="ORF">B0487_0544</name>
</gene>
<accession>A0A1X2YZM5</accession>